<dbReference type="InterPro" id="IPR000835">
    <property type="entry name" value="HTH_MarR-typ"/>
</dbReference>
<dbReference type="AlphaFoldDB" id="A0A2V2LH37"/>
<keyword evidence="3" id="KW-0804">Transcription</keyword>
<accession>A0A2V2LH37</accession>
<dbReference type="PANTHER" id="PTHR42756">
    <property type="entry name" value="TRANSCRIPTIONAL REGULATOR, MARR"/>
    <property type="match status" value="1"/>
</dbReference>
<keyword evidence="2" id="KW-0238">DNA-binding</keyword>
<dbReference type="PRINTS" id="PR00598">
    <property type="entry name" value="HTHMARR"/>
</dbReference>
<dbReference type="EMBL" id="QGKU01000035">
    <property type="protein sequence ID" value="PWR02467.1"/>
    <property type="molecule type" value="Genomic_DNA"/>
</dbReference>
<dbReference type="PROSITE" id="PS01117">
    <property type="entry name" value="HTH_MARR_1"/>
    <property type="match status" value="1"/>
</dbReference>
<keyword evidence="6" id="KW-1185">Reference proteome</keyword>
<dbReference type="PANTHER" id="PTHR42756:SF1">
    <property type="entry name" value="TRANSCRIPTIONAL REPRESSOR OF EMRAB OPERON"/>
    <property type="match status" value="1"/>
</dbReference>
<sequence length="137" mass="15220">MHGNDLALLVDRFMRTIHFGLQERAPGFDREAVGPGGGIVLMTLADTGRISLNELTKRVSRDKSQMTRMIRSLESKGLVGREASPDDGRVSFVSLTPKGDEIAGELMQTVAEVIDEMLDPISEKERKLLRDLLERIV</sequence>
<evidence type="ECO:0000256" key="3">
    <source>
        <dbReference type="ARBA" id="ARBA00023163"/>
    </source>
</evidence>
<keyword evidence="1" id="KW-0805">Transcription regulation</keyword>
<comment type="caution">
    <text evidence="5">The sequence shown here is derived from an EMBL/GenBank/DDBJ whole genome shotgun (WGS) entry which is preliminary data.</text>
</comment>
<reference evidence="5 6" key="1">
    <citation type="submission" date="2018-05" db="EMBL/GenBank/DDBJ databases">
        <title>Rhodobacteraceae gen. nov., sp. nov. isolated from sea water.</title>
        <authorList>
            <person name="Ren Y."/>
        </authorList>
    </citation>
    <scope>NUCLEOTIDE SEQUENCE [LARGE SCALE GENOMIC DNA]</scope>
    <source>
        <strain evidence="5 6">TG-679</strain>
    </source>
</reference>
<protein>
    <recommendedName>
        <fullName evidence="4">HTH marR-type domain-containing protein</fullName>
    </recommendedName>
</protein>
<evidence type="ECO:0000259" key="4">
    <source>
        <dbReference type="PROSITE" id="PS50995"/>
    </source>
</evidence>
<dbReference type="InterPro" id="IPR023187">
    <property type="entry name" value="Tscrpt_reg_MarR-type_CS"/>
</dbReference>
<evidence type="ECO:0000256" key="2">
    <source>
        <dbReference type="ARBA" id="ARBA00023125"/>
    </source>
</evidence>
<dbReference type="SUPFAM" id="SSF46785">
    <property type="entry name" value="Winged helix' DNA-binding domain"/>
    <property type="match status" value="1"/>
</dbReference>
<dbReference type="GO" id="GO:0003677">
    <property type="term" value="F:DNA binding"/>
    <property type="evidence" value="ECO:0007669"/>
    <property type="project" value="UniProtKB-KW"/>
</dbReference>
<feature type="domain" description="HTH marR-type" evidence="4">
    <location>
        <begin position="3"/>
        <end position="137"/>
    </location>
</feature>
<dbReference type="Pfam" id="PF01047">
    <property type="entry name" value="MarR"/>
    <property type="match status" value="1"/>
</dbReference>
<evidence type="ECO:0000256" key="1">
    <source>
        <dbReference type="ARBA" id="ARBA00023015"/>
    </source>
</evidence>
<dbReference type="InterPro" id="IPR036390">
    <property type="entry name" value="WH_DNA-bd_sf"/>
</dbReference>
<evidence type="ECO:0000313" key="6">
    <source>
        <dbReference type="Proteomes" id="UP000245680"/>
    </source>
</evidence>
<evidence type="ECO:0000313" key="5">
    <source>
        <dbReference type="EMBL" id="PWR02467.1"/>
    </source>
</evidence>
<dbReference type="Proteomes" id="UP000245680">
    <property type="component" value="Unassembled WGS sequence"/>
</dbReference>
<dbReference type="InterPro" id="IPR036388">
    <property type="entry name" value="WH-like_DNA-bd_sf"/>
</dbReference>
<dbReference type="SMART" id="SM00347">
    <property type="entry name" value="HTH_MARR"/>
    <property type="match status" value="1"/>
</dbReference>
<dbReference type="OrthoDB" id="7868207at2"/>
<dbReference type="Gene3D" id="1.10.10.10">
    <property type="entry name" value="Winged helix-like DNA-binding domain superfamily/Winged helix DNA-binding domain"/>
    <property type="match status" value="1"/>
</dbReference>
<dbReference type="PROSITE" id="PS50995">
    <property type="entry name" value="HTH_MARR_2"/>
    <property type="match status" value="1"/>
</dbReference>
<dbReference type="GO" id="GO:0003700">
    <property type="term" value="F:DNA-binding transcription factor activity"/>
    <property type="evidence" value="ECO:0007669"/>
    <property type="project" value="InterPro"/>
</dbReference>
<dbReference type="RefSeq" id="WP_109811867.1">
    <property type="nucleotide sequence ID" value="NZ_QGKU01000035.1"/>
</dbReference>
<proteinExistence type="predicted"/>
<gene>
    <name evidence="5" type="ORF">DKT77_11530</name>
</gene>
<organism evidence="5 6">
    <name type="scientific">Meridianimarinicoccus roseus</name>
    <dbReference type="NCBI Taxonomy" id="2072018"/>
    <lineage>
        <taxon>Bacteria</taxon>
        <taxon>Pseudomonadati</taxon>
        <taxon>Pseudomonadota</taxon>
        <taxon>Alphaproteobacteria</taxon>
        <taxon>Rhodobacterales</taxon>
        <taxon>Paracoccaceae</taxon>
        <taxon>Meridianimarinicoccus</taxon>
    </lineage>
</organism>
<name>A0A2V2LH37_9RHOB</name>